<accession>A0ABY2Y0S9</accession>
<dbReference type="InterPro" id="IPR036390">
    <property type="entry name" value="WH_DNA-bd_sf"/>
</dbReference>
<dbReference type="CDD" id="cd08440">
    <property type="entry name" value="PBP2_LTTR_like_4"/>
    <property type="match status" value="1"/>
</dbReference>
<dbReference type="RefSeq" id="WP_140025833.1">
    <property type="nucleotide sequence ID" value="NZ_JBHUFG010000006.1"/>
</dbReference>
<dbReference type="Pfam" id="PF00126">
    <property type="entry name" value="HTH_1"/>
    <property type="match status" value="1"/>
</dbReference>
<keyword evidence="7" id="KW-1185">Reference proteome</keyword>
<proteinExistence type="inferred from homology"/>
<comment type="caution">
    <text evidence="6">The sequence shown here is derived from an EMBL/GenBank/DDBJ whole genome shotgun (WGS) entry which is preliminary data.</text>
</comment>
<dbReference type="Gene3D" id="3.40.190.290">
    <property type="match status" value="1"/>
</dbReference>
<dbReference type="InterPro" id="IPR000847">
    <property type="entry name" value="LysR_HTH_N"/>
</dbReference>
<reference evidence="6 7" key="1">
    <citation type="submission" date="2019-06" db="EMBL/GenBank/DDBJ databases">
        <title>Ochrobactrum cricket sp.nov., isolated from the insect Teleogryllus occipitalis living in deserted cropland.</title>
        <authorList>
            <person name="Hu M."/>
        </authorList>
    </citation>
    <scope>NUCLEOTIDE SEQUENCE [LARGE SCALE GENOMIC DNA]</scope>
    <source>
        <strain evidence="6 7">LCB8</strain>
    </source>
</reference>
<dbReference type="SUPFAM" id="SSF46785">
    <property type="entry name" value="Winged helix' DNA-binding domain"/>
    <property type="match status" value="1"/>
</dbReference>
<dbReference type="Pfam" id="PF03466">
    <property type="entry name" value="LysR_substrate"/>
    <property type="match status" value="1"/>
</dbReference>
<dbReference type="Gene3D" id="1.10.10.10">
    <property type="entry name" value="Winged helix-like DNA-binding domain superfamily/Winged helix DNA-binding domain"/>
    <property type="match status" value="1"/>
</dbReference>
<feature type="domain" description="HTH lysR-type" evidence="5">
    <location>
        <begin position="3"/>
        <end position="60"/>
    </location>
</feature>
<dbReference type="InterPro" id="IPR005119">
    <property type="entry name" value="LysR_subst-bd"/>
</dbReference>
<keyword evidence="4" id="KW-0804">Transcription</keyword>
<comment type="similarity">
    <text evidence="1">Belongs to the LysR transcriptional regulatory family.</text>
</comment>
<evidence type="ECO:0000313" key="7">
    <source>
        <dbReference type="Proteomes" id="UP000312784"/>
    </source>
</evidence>
<keyword evidence="3" id="KW-0238">DNA-binding</keyword>
<dbReference type="InterPro" id="IPR036388">
    <property type="entry name" value="WH-like_DNA-bd_sf"/>
</dbReference>
<organism evidence="6 7">
    <name type="scientific">Ochrobactrum teleogrylli</name>
    <dbReference type="NCBI Taxonomy" id="2479765"/>
    <lineage>
        <taxon>Bacteria</taxon>
        <taxon>Pseudomonadati</taxon>
        <taxon>Pseudomonadota</taxon>
        <taxon>Alphaproteobacteria</taxon>
        <taxon>Hyphomicrobiales</taxon>
        <taxon>Brucellaceae</taxon>
        <taxon>Brucella/Ochrobactrum group</taxon>
        <taxon>Ochrobactrum</taxon>
    </lineage>
</organism>
<evidence type="ECO:0000313" key="6">
    <source>
        <dbReference type="EMBL" id="TNV12412.1"/>
    </source>
</evidence>
<gene>
    <name evidence="6" type="ORF">FIC94_17730</name>
</gene>
<evidence type="ECO:0000259" key="5">
    <source>
        <dbReference type="PROSITE" id="PS50931"/>
    </source>
</evidence>
<evidence type="ECO:0000256" key="3">
    <source>
        <dbReference type="ARBA" id="ARBA00023125"/>
    </source>
</evidence>
<evidence type="ECO:0000256" key="4">
    <source>
        <dbReference type="ARBA" id="ARBA00023163"/>
    </source>
</evidence>
<dbReference type="PRINTS" id="PR00039">
    <property type="entry name" value="HTHLYSR"/>
</dbReference>
<dbReference type="PANTHER" id="PTHR30419">
    <property type="entry name" value="HTH-TYPE TRANSCRIPTIONAL REGULATOR YBHD"/>
    <property type="match status" value="1"/>
</dbReference>
<dbReference type="SUPFAM" id="SSF53850">
    <property type="entry name" value="Periplasmic binding protein-like II"/>
    <property type="match status" value="1"/>
</dbReference>
<protein>
    <submittedName>
        <fullName evidence="6">LysR family transcriptional regulator</fullName>
    </submittedName>
</protein>
<name>A0ABY2Y0S9_9HYPH</name>
<keyword evidence="2" id="KW-0805">Transcription regulation</keyword>
<dbReference type="InterPro" id="IPR050950">
    <property type="entry name" value="HTH-type_LysR_regulators"/>
</dbReference>
<dbReference type="Proteomes" id="UP000312784">
    <property type="component" value="Unassembled WGS sequence"/>
</dbReference>
<dbReference type="PROSITE" id="PS50931">
    <property type="entry name" value="HTH_LYSR"/>
    <property type="match status" value="1"/>
</dbReference>
<evidence type="ECO:0000256" key="1">
    <source>
        <dbReference type="ARBA" id="ARBA00009437"/>
    </source>
</evidence>
<dbReference type="PANTHER" id="PTHR30419:SF8">
    <property type="entry name" value="NITROGEN ASSIMILATION TRANSCRIPTIONAL ACTIVATOR-RELATED"/>
    <property type="match status" value="1"/>
</dbReference>
<dbReference type="EMBL" id="VEWL01000012">
    <property type="protein sequence ID" value="TNV12412.1"/>
    <property type="molecule type" value="Genomic_DNA"/>
</dbReference>
<evidence type="ECO:0000256" key="2">
    <source>
        <dbReference type="ARBA" id="ARBA00023015"/>
    </source>
</evidence>
<sequence length="311" mass="34361">MRPTLRQIECFQAVVELGNFSRAAERVRTTQANLSHTIRDLEAVLDARLFDRTTRRVSLTDAGRAFAEGALAGLAEIDRAAETVRDLGKLRRGQVSIAAPPLLCTTVLPRLVRRVADEYPNLVIKIDDVGPETVIKQVRNGRCDLGIGTFSGEDSDVESQTALRDQLMVFVSPEHDFAGYKQVGWSELDNQPIITLTQKSNIRLLTELGFEQAKLALRPHIEVNQIHTVLSLVEVNAGIAVLPAYAFTALRGRGIVARPLTDPAVIREVRLIAPRDREQSAATIAVRAILRNLLRQMIPEIPGPDSKTKKI</sequence>